<proteinExistence type="predicted"/>
<evidence type="ECO:0000313" key="1">
    <source>
        <dbReference type="EMBL" id="QHT24670.1"/>
    </source>
</evidence>
<dbReference type="AlphaFoldDB" id="A0A6C0E7X6"/>
<accession>A0A6C0E7X6</accession>
<sequence length="218" mass="26365">MDTTYFEYCEYDIKIPKALIWKKDVDGYYLDDVVESFHNRKYNNVIDHTFVSLRTDHMQLILPKKKNCMYYLNLDNIINNLFILIEKFGSIHIDIHNLNYNEEDIVKIIGKIDQFKVLHSNRIVYFLENNNENSNMDVIIDIYFNYYQINLEKQKRKSWIWNFISINTKKSETNQEPVPIPVDSECEIKLNQTWEIHFLNHNHGLHILNPEFLDQYYS</sequence>
<name>A0A6C0E7X6_9ZZZZ</name>
<dbReference type="EMBL" id="MN739747">
    <property type="protein sequence ID" value="QHT24670.1"/>
    <property type="molecule type" value="Genomic_DNA"/>
</dbReference>
<reference evidence="1" key="1">
    <citation type="journal article" date="2020" name="Nature">
        <title>Giant virus diversity and host interactions through global metagenomics.</title>
        <authorList>
            <person name="Schulz F."/>
            <person name="Roux S."/>
            <person name="Paez-Espino D."/>
            <person name="Jungbluth S."/>
            <person name="Walsh D.A."/>
            <person name="Denef V.J."/>
            <person name="McMahon K.D."/>
            <person name="Konstantinidis K.T."/>
            <person name="Eloe-Fadrosh E.A."/>
            <person name="Kyrpides N.C."/>
            <person name="Woyke T."/>
        </authorList>
    </citation>
    <scope>NUCLEOTIDE SEQUENCE</scope>
    <source>
        <strain evidence="1">GVMAG-M-3300023179-150</strain>
    </source>
</reference>
<organism evidence="1">
    <name type="scientific">viral metagenome</name>
    <dbReference type="NCBI Taxonomy" id="1070528"/>
    <lineage>
        <taxon>unclassified sequences</taxon>
        <taxon>metagenomes</taxon>
        <taxon>organismal metagenomes</taxon>
    </lineage>
</organism>
<protein>
    <submittedName>
        <fullName evidence="1">Uncharacterized protein</fullName>
    </submittedName>
</protein>